<name>A0A8H4RRS9_9HELO</name>
<dbReference type="GO" id="GO:0007166">
    <property type="term" value="P:cell surface receptor signaling pathway"/>
    <property type="evidence" value="ECO:0007669"/>
    <property type="project" value="InterPro"/>
</dbReference>
<dbReference type="InterPro" id="IPR017981">
    <property type="entry name" value="GPCR_2-like_7TM"/>
</dbReference>
<evidence type="ECO:0000256" key="2">
    <source>
        <dbReference type="ARBA" id="ARBA00022692"/>
    </source>
</evidence>
<comment type="subcellular location">
    <subcellularLocation>
        <location evidence="1">Membrane</location>
        <topology evidence="1">Multi-pass membrane protein</topology>
    </subcellularLocation>
</comment>
<proteinExistence type="predicted"/>
<feature type="transmembrane region" description="Helical" evidence="6">
    <location>
        <begin position="252"/>
        <end position="273"/>
    </location>
</feature>
<dbReference type="PROSITE" id="PS50261">
    <property type="entry name" value="G_PROTEIN_RECEP_F2_4"/>
    <property type="match status" value="1"/>
</dbReference>
<feature type="transmembrane region" description="Helical" evidence="6">
    <location>
        <begin position="483"/>
        <end position="503"/>
    </location>
</feature>
<feature type="domain" description="G-protein coupled receptors family 2 profile 2" evidence="7">
    <location>
        <begin position="226"/>
        <end position="369"/>
    </location>
</feature>
<evidence type="ECO:0000313" key="8">
    <source>
        <dbReference type="EMBL" id="KAF4634879.1"/>
    </source>
</evidence>
<dbReference type="EMBL" id="JAAMPI010000154">
    <property type="protein sequence ID" value="KAF4634879.1"/>
    <property type="molecule type" value="Genomic_DNA"/>
</dbReference>
<sequence length="633" mass="69395">MQDLAPQFDSKETYTRRAYLAPLDWKDLGINPGIPWKHFQALKQRFGRPRGVVVVSGGGGLGGGDENEAWTGEEIRGKSDRGRDFVGGWGSEPGPRSLLGLLGLTGLRECCTAGLQAFDGLSTPAASPTVGIVGCTIFYQTLPMPTYARLWTSSRGLFSVFQHTDWTGDLAVALVKTKLPASRIGTPYQRNARVKDFAQHHFLKQIFFLLPEALWTGGSVRSANWINVVGMACSMFLVVSFAFLPVEKTHRHYLSVCLAIATIMMQLGFIIPLGAKPNQCFNAITPNDMTTNTACALSGAFLIAGGWCGVMWVFLRAVALHLQICWQVVIGKMFMWGALAAGWGIPAIGVTVAIVFSGVSFRSRLFGYCIKVYLASLADDSTTTNSSGLPSYTNSIRATISPRQAYRRVRRVIELQWRGIAIVLLIIADVVFFAVVFVFMDDMEANIIKNPAKSLPWIECLALQGGNKNACLKLAEPLVISEATVMSVLLLLSLNGIWCLCLLGRTSMFTGWYGMVLSKVKPNNEFISADVRQYKDPTSYEMLSRDRDGGKTPEPFTSPTVTPLSPTAKSKSGRETPDYFGRQARYTSPVQSFSVPKPPNQGADQTRVGWDPTTTHAQPIYYTGMDPLAMNKI</sequence>
<keyword evidence="4 6" id="KW-0472">Membrane</keyword>
<dbReference type="PANTHER" id="PTHR42058:SF1">
    <property type="entry name" value="G-PROTEIN COUPLED RECEPTORS FAMILY 2 PROFILE 2 DOMAIN-CONTAINING PROTEIN"/>
    <property type="match status" value="1"/>
</dbReference>
<dbReference type="PANTHER" id="PTHR42058">
    <property type="entry name" value="G_PROTEIN_RECEP_F2_4 DOMAIN-CONTAINING PROTEIN"/>
    <property type="match status" value="1"/>
</dbReference>
<dbReference type="Pfam" id="PF00002">
    <property type="entry name" value="7tm_2"/>
    <property type="match status" value="1"/>
</dbReference>
<evidence type="ECO:0000259" key="7">
    <source>
        <dbReference type="PROSITE" id="PS50261"/>
    </source>
</evidence>
<dbReference type="Proteomes" id="UP000566819">
    <property type="component" value="Unassembled WGS sequence"/>
</dbReference>
<keyword evidence="3 6" id="KW-1133">Transmembrane helix</keyword>
<evidence type="ECO:0000256" key="1">
    <source>
        <dbReference type="ARBA" id="ARBA00004141"/>
    </source>
</evidence>
<dbReference type="GO" id="GO:0004930">
    <property type="term" value="F:G protein-coupled receptor activity"/>
    <property type="evidence" value="ECO:0007669"/>
    <property type="project" value="InterPro"/>
</dbReference>
<gene>
    <name evidence="8" type="ORF">G7Y89_g3225</name>
</gene>
<feature type="region of interest" description="Disordered" evidence="5">
    <location>
        <begin position="542"/>
        <end position="612"/>
    </location>
</feature>
<feature type="compositionally biased region" description="Polar residues" evidence="5">
    <location>
        <begin position="555"/>
        <end position="570"/>
    </location>
</feature>
<evidence type="ECO:0000256" key="3">
    <source>
        <dbReference type="ARBA" id="ARBA00022989"/>
    </source>
</evidence>
<feature type="transmembrane region" description="Helical" evidence="6">
    <location>
        <begin position="294"/>
        <end position="314"/>
    </location>
</feature>
<evidence type="ECO:0000256" key="6">
    <source>
        <dbReference type="SAM" id="Phobius"/>
    </source>
</evidence>
<evidence type="ECO:0000256" key="5">
    <source>
        <dbReference type="SAM" id="MobiDB-lite"/>
    </source>
</evidence>
<feature type="transmembrane region" description="Helical" evidence="6">
    <location>
        <begin position="225"/>
        <end position="246"/>
    </location>
</feature>
<organism evidence="8 9">
    <name type="scientific">Cudoniella acicularis</name>
    <dbReference type="NCBI Taxonomy" id="354080"/>
    <lineage>
        <taxon>Eukaryota</taxon>
        <taxon>Fungi</taxon>
        <taxon>Dikarya</taxon>
        <taxon>Ascomycota</taxon>
        <taxon>Pezizomycotina</taxon>
        <taxon>Leotiomycetes</taxon>
        <taxon>Helotiales</taxon>
        <taxon>Tricladiaceae</taxon>
        <taxon>Cudoniella</taxon>
    </lineage>
</organism>
<evidence type="ECO:0000313" key="9">
    <source>
        <dbReference type="Proteomes" id="UP000566819"/>
    </source>
</evidence>
<feature type="transmembrane region" description="Helical" evidence="6">
    <location>
        <begin position="334"/>
        <end position="356"/>
    </location>
</feature>
<dbReference type="OrthoDB" id="26203at2759"/>
<dbReference type="Gene3D" id="1.20.1070.10">
    <property type="entry name" value="Rhodopsin 7-helix transmembrane proteins"/>
    <property type="match status" value="1"/>
</dbReference>
<reference evidence="8 9" key="1">
    <citation type="submission" date="2020-03" db="EMBL/GenBank/DDBJ databases">
        <title>Draft Genome Sequence of Cudoniella acicularis.</title>
        <authorList>
            <person name="Buettner E."/>
            <person name="Kellner H."/>
        </authorList>
    </citation>
    <scope>NUCLEOTIDE SEQUENCE [LARGE SCALE GENOMIC DNA]</scope>
    <source>
        <strain evidence="8 9">DSM 108380</strain>
    </source>
</reference>
<evidence type="ECO:0000256" key="4">
    <source>
        <dbReference type="ARBA" id="ARBA00023136"/>
    </source>
</evidence>
<keyword evidence="9" id="KW-1185">Reference proteome</keyword>
<comment type="caution">
    <text evidence="8">The sequence shown here is derived from an EMBL/GenBank/DDBJ whole genome shotgun (WGS) entry which is preliminary data.</text>
</comment>
<dbReference type="AlphaFoldDB" id="A0A8H4RRS9"/>
<accession>A0A8H4RRS9</accession>
<dbReference type="InterPro" id="IPR053247">
    <property type="entry name" value="GPCR_GPR1/git3-like"/>
</dbReference>
<dbReference type="InterPro" id="IPR000832">
    <property type="entry name" value="GPCR_2_secretin-like"/>
</dbReference>
<keyword evidence="2 6" id="KW-0812">Transmembrane</keyword>
<dbReference type="GO" id="GO:0016020">
    <property type="term" value="C:membrane"/>
    <property type="evidence" value="ECO:0007669"/>
    <property type="project" value="UniProtKB-SubCell"/>
</dbReference>
<feature type="transmembrane region" description="Helical" evidence="6">
    <location>
        <begin position="417"/>
        <end position="440"/>
    </location>
</feature>
<protein>
    <recommendedName>
        <fullName evidence="7">G-protein coupled receptors family 2 profile 2 domain-containing protein</fullName>
    </recommendedName>
</protein>
<feature type="compositionally biased region" description="Polar residues" evidence="5">
    <location>
        <begin position="585"/>
        <end position="594"/>
    </location>
</feature>